<dbReference type="InterPro" id="IPR001128">
    <property type="entry name" value="Cyt_P450"/>
</dbReference>
<evidence type="ECO:0000256" key="9">
    <source>
        <dbReference type="PIRSR" id="PIRSR602401-1"/>
    </source>
</evidence>
<keyword evidence="11" id="KW-1185">Reference proteome</keyword>
<dbReference type="Pfam" id="PF00067">
    <property type="entry name" value="p450"/>
    <property type="match status" value="2"/>
</dbReference>
<dbReference type="GeneID" id="113518034"/>
<evidence type="ECO:0000256" key="1">
    <source>
        <dbReference type="ARBA" id="ARBA00001971"/>
    </source>
</evidence>
<comment type="function">
    <text evidence="2">May be involved in the metabolism of insect hormones and in the breakdown of synthetic insecticides.</text>
</comment>
<evidence type="ECO:0000256" key="8">
    <source>
        <dbReference type="ARBA" id="ARBA00023033"/>
    </source>
</evidence>
<dbReference type="AlphaFoldDB" id="A0A6J1WSU3"/>
<keyword evidence="7 9" id="KW-0408">Iron</keyword>
<evidence type="ECO:0000256" key="4">
    <source>
        <dbReference type="ARBA" id="ARBA00022617"/>
    </source>
</evidence>
<dbReference type="PANTHER" id="PTHR24291:SF105">
    <property type="entry name" value="CYTOCHROME P450 4P1-RELATED"/>
    <property type="match status" value="1"/>
</dbReference>
<organism evidence="11 12">
    <name type="scientific">Galleria mellonella</name>
    <name type="common">Greater wax moth</name>
    <dbReference type="NCBI Taxonomy" id="7137"/>
    <lineage>
        <taxon>Eukaryota</taxon>
        <taxon>Metazoa</taxon>
        <taxon>Ecdysozoa</taxon>
        <taxon>Arthropoda</taxon>
        <taxon>Hexapoda</taxon>
        <taxon>Insecta</taxon>
        <taxon>Pterygota</taxon>
        <taxon>Neoptera</taxon>
        <taxon>Endopterygota</taxon>
        <taxon>Lepidoptera</taxon>
        <taxon>Glossata</taxon>
        <taxon>Ditrysia</taxon>
        <taxon>Pyraloidea</taxon>
        <taxon>Pyralidae</taxon>
        <taxon>Galleriinae</taxon>
        <taxon>Galleria</taxon>
    </lineage>
</organism>
<dbReference type="CDD" id="cd20628">
    <property type="entry name" value="CYP4"/>
    <property type="match status" value="2"/>
</dbReference>
<feature type="transmembrane region" description="Helical" evidence="10">
    <location>
        <begin position="516"/>
        <end position="538"/>
    </location>
</feature>
<evidence type="ECO:0000256" key="10">
    <source>
        <dbReference type="SAM" id="Phobius"/>
    </source>
</evidence>
<comment type="similarity">
    <text evidence="3">Belongs to the cytochrome P450 family.</text>
</comment>
<evidence type="ECO:0000256" key="6">
    <source>
        <dbReference type="ARBA" id="ARBA00023002"/>
    </source>
</evidence>
<keyword evidence="10" id="KW-1133">Transmembrane helix</keyword>
<dbReference type="RefSeq" id="XP_026758587.2">
    <property type="nucleotide sequence ID" value="XM_026902786.3"/>
</dbReference>
<evidence type="ECO:0000256" key="5">
    <source>
        <dbReference type="ARBA" id="ARBA00022723"/>
    </source>
</evidence>
<dbReference type="GO" id="GO:0020037">
    <property type="term" value="F:heme binding"/>
    <property type="evidence" value="ECO:0007669"/>
    <property type="project" value="InterPro"/>
</dbReference>
<dbReference type="GO" id="GO:0016705">
    <property type="term" value="F:oxidoreductase activity, acting on paired donors, with incorporation or reduction of molecular oxygen"/>
    <property type="evidence" value="ECO:0007669"/>
    <property type="project" value="InterPro"/>
</dbReference>
<feature type="binding site" description="axial binding residue" evidence="9">
    <location>
        <position position="964"/>
    </location>
    <ligand>
        <name>heme</name>
        <dbReference type="ChEBI" id="CHEBI:30413"/>
    </ligand>
    <ligandPart>
        <name>Fe</name>
        <dbReference type="ChEBI" id="CHEBI:18248"/>
    </ligandPart>
</feature>
<dbReference type="InterPro" id="IPR036396">
    <property type="entry name" value="Cyt_P450_sf"/>
</dbReference>
<keyword evidence="5 9" id="KW-0479">Metal-binding</keyword>
<comment type="cofactor">
    <cofactor evidence="1 9">
        <name>heme</name>
        <dbReference type="ChEBI" id="CHEBI:30413"/>
    </cofactor>
</comment>
<dbReference type="PROSITE" id="PS00086">
    <property type="entry name" value="CYTOCHROME_P450"/>
    <property type="match status" value="2"/>
</dbReference>
<keyword evidence="10" id="KW-0812">Transmembrane</keyword>
<evidence type="ECO:0000256" key="3">
    <source>
        <dbReference type="ARBA" id="ARBA00010617"/>
    </source>
</evidence>
<feature type="transmembrane region" description="Helical" evidence="10">
    <location>
        <begin position="6"/>
        <end position="22"/>
    </location>
</feature>
<reference evidence="12" key="1">
    <citation type="submission" date="2025-08" db="UniProtKB">
        <authorList>
            <consortium name="RefSeq"/>
        </authorList>
    </citation>
    <scope>IDENTIFICATION</scope>
    <source>
        <tissue evidence="12">Whole larvae</tissue>
    </source>
</reference>
<protein>
    <submittedName>
        <fullName evidence="12">Uncharacterized protein LOC113518034</fullName>
    </submittedName>
</protein>
<evidence type="ECO:0000256" key="2">
    <source>
        <dbReference type="ARBA" id="ARBA00003690"/>
    </source>
</evidence>
<dbReference type="InterPro" id="IPR002401">
    <property type="entry name" value="Cyt_P450_E_grp-I"/>
</dbReference>
<dbReference type="SUPFAM" id="SSF48264">
    <property type="entry name" value="Cytochrome P450"/>
    <property type="match status" value="2"/>
</dbReference>
<dbReference type="KEGG" id="gmw:113518034"/>
<dbReference type="PRINTS" id="PR00463">
    <property type="entry name" value="EP450I"/>
</dbReference>
<dbReference type="InterPro" id="IPR050196">
    <property type="entry name" value="Cytochrome_P450_Monoox"/>
</dbReference>
<keyword evidence="10" id="KW-0472">Membrane</keyword>
<keyword evidence="8" id="KW-0503">Monooxygenase</keyword>
<dbReference type="PANTHER" id="PTHR24291">
    <property type="entry name" value="CYTOCHROME P450 FAMILY 4"/>
    <property type="match status" value="1"/>
</dbReference>
<evidence type="ECO:0000313" key="12">
    <source>
        <dbReference type="RefSeq" id="XP_026758587.2"/>
    </source>
</evidence>
<dbReference type="Proteomes" id="UP001652740">
    <property type="component" value="Unplaced"/>
</dbReference>
<keyword evidence="6" id="KW-0560">Oxidoreductase</keyword>
<dbReference type="InterPro" id="IPR017972">
    <property type="entry name" value="Cyt_P450_CS"/>
</dbReference>
<dbReference type="Gene3D" id="1.10.630.10">
    <property type="entry name" value="Cytochrome P450"/>
    <property type="match status" value="2"/>
</dbReference>
<name>A0A6J1WSU3_GALME</name>
<evidence type="ECO:0000313" key="11">
    <source>
        <dbReference type="Proteomes" id="UP001652740"/>
    </source>
</evidence>
<dbReference type="PRINTS" id="PR00385">
    <property type="entry name" value="P450"/>
</dbReference>
<keyword evidence="4 9" id="KW-0349">Heme</keyword>
<dbReference type="GO" id="GO:0005506">
    <property type="term" value="F:iron ion binding"/>
    <property type="evidence" value="ECO:0007669"/>
    <property type="project" value="InterPro"/>
</dbReference>
<accession>A0A6J1WSU3</accession>
<gene>
    <name evidence="12" type="primary">LOC113518034</name>
</gene>
<proteinExistence type="inferred from homology"/>
<dbReference type="GO" id="GO:0004497">
    <property type="term" value="F:monooxygenase activity"/>
    <property type="evidence" value="ECO:0007669"/>
    <property type="project" value="UniProtKB-KW"/>
</dbReference>
<evidence type="ECO:0000256" key="7">
    <source>
        <dbReference type="ARBA" id="ARBA00023004"/>
    </source>
</evidence>
<sequence>MLVYTLSVIAVLLCFIHVLMNYNRKARMLRKIPGPPETFIVGNALDIILSPVELFKLPRKYAKIWDGIYRFWAFPFGAINIYNPDDIETIMSTTRYNDKSIVYSFLKDWLKEGLLVSNGNKWHQRRKILTPAFHFNILRDFYVTIEKNSQQLVASVANVTGQVVDIFPIVSEYTLSTICETAMGTQLNDVSASKGKSYKDAIHDIGHILSKRFASLPLYIEFIFNLTPFRSKQRKYLNVIHNFTAEIIREREEYLNKNAIETNAFNDIVSEDDVFLNKKRKKRAMLDLLILAKKDGLIDDAGIQEEVDTFMFEGHDTTASALTFFVMILANNPTIQDKIYKEIKDVFGESPRSADIDDLSKLRYLECCIKESLRLYPPVHFISRQLNENVQLSNYTVPAGVMCHIHIYDLHRRADLFPNPLEFNPDRFLPDNCIGRHPYAYIPFSAGPRNCIGQRFAMMELKSSISALLRHYEFIPVTTPSELQLKSDIVLRNLAPIYVKIVKRDNNNRYVCVDKLLVMLLYIFCTIILLLFVLELVINQNSRARSLKKIPGGKNVFIFGNALRVMLSPVELFKLARSDAARWNGIYRFWAFPRGAVNIYNPEDIEAVISTTKHNEKSTLYRFLRPWLQEGLLLSNGSKWFQRRKILTPTFHFNILRDFFIILEENSVRLIETLSSSEGKAVDIVPVLSEFTLNSICETAMGTQLSNEANAVAKSYKASIYELGKLFVERVTKIYYHTDFMFNLSSTGKRQNKNIKKVHSFTERVIKDRKEYIEVNGIENSIAEDEIYINKKQRKTAMLDLLIMAHKDGLINDTGIQEEVDTFMFKGHDTTASGLTFCLLLLANNKHIQDKIFEEQREIFDDSSRPANFEDMSKMRYLEYCIKESMRLYPPVPIISRALNGTLTLSNYEIPEGTYCNIHIYDLHRRADLFENPLEFNPDRFLPENCIGRHPYAYIPFSAGPRNCIGQKFAIMEMKIALSAIIREFELMPVTRESDLEITADLVLRNSKPIYVSFVKRNK</sequence>
<dbReference type="InParanoid" id="A0A6J1WSU3"/>